<gene>
    <name evidence="2" type="ORF">Poly21_19440</name>
</gene>
<dbReference type="RefSeq" id="WP_146406513.1">
    <property type="nucleotide sequence ID" value="NZ_SJPU01000001.1"/>
</dbReference>
<dbReference type="OrthoDB" id="283220at2"/>
<evidence type="ECO:0000256" key="1">
    <source>
        <dbReference type="SAM" id="MobiDB-lite"/>
    </source>
</evidence>
<organism evidence="2 3">
    <name type="scientific">Allorhodopirellula heiligendammensis</name>
    <dbReference type="NCBI Taxonomy" id="2714739"/>
    <lineage>
        <taxon>Bacteria</taxon>
        <taxon>Pseudomonadati</taxon>
        <taxon>Planctomycetota</taxon>
        <taxon>Planctomycetia</taxon>
        <taxon>Pirellulales</taxon>
        <taxon>Pirellulaceae</taxon>
        <taxon>Allorhodopirellula</taxon>
    </lineage>
</organism>
<evidence type="ECO:0008006" key="4">
    <source>
        <dbReference type="Google" id="ProtNLM"/>
    </source>
</evidence>
<dbReference type="Proteomes" id="UP000319908">
    <property type="component" value="Unassembled WGS sequence"/>
</dbReference>
<feature type="region of interest" description="Disordered" evidence="1">
    <location>
        <begin position="106"/>
        <end position="145"/>
    </location>
</feature>
<accession>A0A5C6C8P0</accession>
<evidence type="ECO:0000313" key="3">
    <source>
        <dbReference type="Proteomes" id="UP000319908"/>
    </source>
</evidence>
<sequence>MNTHIESTRTLGLKTSMVLTMLLVSCLSVGCSYDDTPNLSEVTGTLTKAGKPVADAQVEFYPTTAGAASYGRTDEQGNFVLRYSTGKPGAAVDKHKVTVIGGRVEGERGETASAPVESAGAEAAEGTLAPIGAPKKGRGNSGAPKTVEGLSAEVVASGPNHIELNI</sequence>
<reference evidence="2 3" key="1">
    <citation type="journal article" date="2020" name="Antonie Van Leeuwenhoek">
        <title>Rhodopirellula heiligendammensis sp. nov., Rhodopirellula pilleata sp. nov., and Rhodopirellula solitaria sp. nov. isolated from natural or artificial marine surfaces in Northern Germany and California, USA, and emended description of the genus Rhodopirellula.</title>
        <authorList>
            <person name="Kallscheuer N."/>
            <person name="Wiegand S."/>
            <person name="Jogler M."/>
            <person name="Boedeker C."/>
            <person name="Peeters S.H."/>
            <person name="Rast P."/>
            <person name="Heuer A."/>
            <person name="Jetten M.S.M."/>
            <person name="Rohde M."/>
            <person name="Jogler C."/>
        </authorList>
    </citation>
    <scope>NUCLEOTIDE SEQUENCE [LARGE SCALE GENOMIC DNA]</scope>
    <source>
        <strain evidence="2 3">Poly21</strain>
    </source>
</reference>
<name>A0A5C6C8P0_9BACT</name>
<protein>
    <recommendedName>
        <fullName evidence="4">Carboxypeptidase regulatory-like domain-containing protein</fullName>
    </recommendedName>
</protein>
<proteinExistence type="predicted"/>
<dbReference type="AlphaFoldDB" id="A0A5C6C8P0"/>
<keyword evidence="3" id="KW-1185">Reference proteome</keyword>
<evidence type="ECO:0000313" key="2">
    <source>
        <dbReference type="EMBL" id="TWU19766.1"/>
    </source>
</evidence>
<comment type="caution">
    <text evidence="2">The sequence shown here is derived from an EMBL/GenBank/DDBJ whole genome shotgun (WGS) entry which is preliminary data.</text>
</comment>
<dbReference type="EMBL" id="SJPU01000001">
    <property type="protein sequence ID" value="TWU19766.1"/>
    <property type="molecule type" value="Genomic_DNA"/>
</dbReference>